<evidence type="ECO:0000313" key="1">
    <source>
        <dbReference type="EMBL" id="KKL76911.1"/>
    </source>
</evidence>
<dbReference type="AlphaFoldDB" id="A0A0F9FEQ6"/>
<sequence>MAQKNYDDTIQKKTQTITFRLSSSIIEDLKEDAEIEKINLNQLISKILSYHVLWEKYERKVGLLPMTKPFVKDAINRLDDEEIIHLAQRIEKDTSRDIFNSIKVDYTVENFIEILRAWLNVAWMQHYIKKGKDCYHFRIQHDLGKKWSLYIKTLVVGLFEDILNKKLEAKTTKKFYVIGTHDEAEKGDIEHELSHAWYYLD</sequence>
<accession>A0A0F9FEQ6</accession>
<proteinExistence type="predicted"/>
<organism evidence="1">
    <name type="scientific">marine sediment metagenome</name>
    <dbReference type="NCBI Taxonomy" id="412755"/>
    <lineage>
        <taxon>unclassified sequences</taxon>
        <taxon>metagenomes</taxon>
        <taxon>ecological metagenomes</taxon>
    </lineage>
</organism>
<name>A0A0F9FEQ6_9ZZZZ</name>
<comment type="caution">
    <text evidence="1">The sequence shown here is derived from an EMBL/GenBank/DDBJ whole genome shotgun (WGS) entry which is preliminary data.</text>
</comment>
<protein>
    <submittedName>
        <fullName evidence="1">Uncharacterized protein</fullName>
    </submittedName>
</protein>
<reference evidence="1" key="1">
    <citation type="journal article" date="2015" name="Nature">
        <title>Complex archaea that bridge the gap between prokaryotes and eukaryotes.</title>
        <authorList>
            <person name="Spang A."/>
            <person name="Saw J.H."/>
            <person name="Jorgensen S.L."/>
            <person name="Zaremba-Niedzwiedzka K."/>
            <person name="Martijn J."/>
            <person name="Lind A.E."/>
            <person name="van Eijk R."/>
            <person name="Schleper C."/>
            <person name="Guy L."/>
            <person name="Ettema T.J."/>
        </authorList>
    </citation>
    <scope>NUCLEOTIDE SEQUENCE</scope>
</reference>
<feature type="non-terminal residue" evidence="1">
    <location>
        <position position="201"/>
    </location>
</feature>
<gene>
    <name evidence="1" type="ORF">LCGC14_2040180</name>
</gene>
<dbReference type="EMBL" id="LAZR01023906">
    <property type="protein sequence ID" value="KKL76911.1"/>
    <property type="molecule type" value="Genomic_DNA"/>
</dbReference>